<evidence type="ECO:0000313" key="2">
    <source>
        <dbReference type="EMBL" id="MCL6730757.1"/>
    </source>
</evidence>
<dbReference type="Pfam" id="PF13429">
    <property type="entry name" value="TPR_15"/>
    <property type="match status" value="1"/>
</dbReference>
<dbReference type="Gene3D" id="1.25.40.10">
    <property type="entry name" value="Tetratricopeptide repeat domain"/>
    <property type="match status" value="1"/>
</dbReference>
<reference evidence="2" key="1">
    <citation type="submission" date="2022-05" db="EMBL/GenBank/DDBJ databases">
        <authorList>
            <person name="Jo J.-H."/>
            <person name="Im W.-T."/>
        </authorList>
    </citation>
    <scope>NUCLEOTIDE SEQUENCE</scope>
    <source>
        <strain evidence="2">SE220</strain>
    </source>
</reference>
<dbReference type="InterPro" id="IPR019734">
    <property type="entry name" value="TPR_rpt"/>
</dbReference>
<dbReference type="InterPro" id="IPR011990">
    <property type="entry name" value="TPR-like_helical_dom_sf"/>
</dbReference>
<accession>A0ABT0S4G3</accession>
<feature type="chain" id="PRO_5045091390" description="Tetratricopeptide repeat protein" evidence="1">
    <location>
        <begin position="17"/>
        <end position="229"/>
    </location>
</feature>
<evidence type="ECO:0000313" key="3">
    <source>
        <dbReference type="Proteomes" id="UP001165342"/>
    </source>
</evidence>
<keyword evidence="1" id="KW-0732">Signal</keyword>
<keyword evidence="3" id="KW-1185">Reference proteome</keyword>
<comment type="caution">
    <text evidence="2">The sequence shown here is derived from an EMBL/GenBank/DDBJ whole genome shotgun (WGS) entry which is preliminary data.</text>
</comment>
<dbReference type="SMART" id="SM00028">
    <property type="entry name" value="TPR"/>
    <property type="match status" value="4"/>
</dbReference>
<evidence type="ECO:0000256" key="1">
    <source>
        <dbReference type="SAM" id="SignalP"/>
    </source>
</evidence>
<dbReference type="EMBL" id="JAMGBE010000004">
    <property type="protein sequence ID" value="MCL6730757.1"/>
    <property type="molecule type" value="Genomic_DNA"/>
</dbReference>
<proteinExistence type="predicted"/>
<dbReference type="Proteomes" id="UP001165342">
    <property type="component" value="Unassembled WGS sequence"/>
</dbReference>
<feature type="signal peptide" evidence="1">
    <location>
        <begin position="1"/>
        <end position="16"/>
    </location>
</feature>
<dbReference type="RefSeq" id="WP_249832258.1">
    <property type="nucleotide sequence ID" value="NZ_JAMGBE010000004.1"/>
</dbReference>
<sequence length="229" mass="23672">MILALAAMLAAAAPSAAPCPDVVTSSALVCRALQAQSAGNAEAAAQSFEEAAKASPNDDPATARLWAAAGNMWITAKQPGKAALALDKALATPHLQAEQRGEALLDRARAAEAQNDLKTARAKLNEASTTISEDPFYWYFSSALAIREGDKATAQSAINKALTLAPSDATILFEAGHVAFLTGDEDKARSYWMRAAGNDPNGPVGKAAAKAAEMLGVTPIVKSDAEPPK</sequence>
<name>A0ABT0S4G3_9SPHN</name>
<dbReference type="SUPFAM" id="SSF48452">
    <property type="entry name" value="TPR-like"/>
    <property type="match status" value="1"/>
</dbReference>
<gene>
    <name evidence="2" type="ORF">LZ538_11940</name>
</gene>
<organism evidence="2 3">
    <name type="scientific">Sphingomonas hankyongi</name>
    <dbReference type="NCBI Taxonomy" id="2908209"/>
    <lineage>
        <taxon>Bacteria</taxon>
        <taxon>Pseudomonadati</taxon>
        <taxon>Pseudomonadota</taxon>
        <taxon>Alphaproteobacteria</taxon>
        <taxon>Sphingomonadales</taxon>
        <taxon>Sphingomonadaceae</taxon>
        <taxon>Sphingomonas</taxon>
    </lineage>
</organism>
<evidence type="ECO:0008006" key="4">
    <source>
        <dbReference type="Google" id="ProtNLM"/>
    </source>
</evidence>
<protein>
    <recommendedName>
        <fullName evidence="4">Tetratricopeptide repeat protein</fullName>
    </recommendedName>
</protein>